<dbReference type="PANTHER" id="PTHR21631:SF3">
    <property type="entry name" value="BIFUNCTIONAL GLYOXYLATE CYCLE PROTEIN"/>
    <property type="match status" value="1"/>
</dbReference>
<proteinExistence type="inferred from homology"/>
<dbReference type="PIRSF" id="PIRSF001362">
    <property type="entry name" value="Isocit_lyase"/>
    <property type="match status" value="1"/>
</dbReference>
<dbReference type="EMBL" id="CAJJDM010000062">
    <property type="protein sequence ID" value="CAD8079262.1"/>
    <property type="molecule type" value="Genomic_DNA"/>
</dbReference>
<evidence type="ECO:0000256" key="1">
    <source>
        <dbReference type="ARBA" id="ARBA00004793"/>
    </source>
</evidence>
<evidence type="ECO:0000256" key="4">
    <source>
        <dbReference type="ARBA" id="ARBA00022532"/>
    </source>
</evidence>
<evidence type="ECO:0000256" key="2">
    <source>
        <dbReference type="ARBA" id="ARBA00012909"/>
    </source>
</evidence>
<keyword evidence="8" id="KW-1185">Reference proteome</keyword>
<gene>
    <name evidence="7" type="ORF">PPRIM_AZ9-3.1.T0610226</name>
</gene>
<dbReference type="PROSITE" id="PS00161">
    <property type="entry name" value="ISOCITRATE_LYASE"/>
    <property type="match status" value="1"/>
</dbReference>
<keyword evidence="3" id="KW-0329">Glyoxylate bypass</keyword>
<dbReference type="AlphaFoldDB" id="A0A8S1MJX9"/>
<reference evidence="7" key="1">
    <citation type="submission" date="2021-01" db="EMBL/GenBank/DDBJ databases">
        <authorList>
            <consortium name="Genoscope - CEA"/>
            <person name="William W."/>
        </authorList>
    </citation>
    <scope>NUCLEOTIDE SEQUENCE</scope>
</reference>
<dbReference type="CDD" id="cd00377">
    <property type="entry name" value="ICL_PEPM"/>
    <property type="match status" value="1"/>
</dbReference>
<accession>A0A8S1MJX9</accession>
<name>A0A8S1MJX9_PARPR</name>
<evidence type="ECO:0000256" key="3">
    <source>
        <dbReference type="ARBA" id="ARBA00022435"/>
    </source>
</evidence>
<dbReference type="Pfam" id="PF00463">
    <property type="entry name" value="ICL"/>
    <property type="match status" value="2"/>
</dbReference>
<evidence type="ECO:0000256" key="5">
    <source>
        <dbReference type="ARBA" id="ARBA00023239"/>
    </source>
</evidence>
<comment type="similarity">
    <text evidence="6">Belongs to the isocitrate lyase/PEP mutase superfamily. Isocitrate lyase family.</text>
</comment>
<dbReference type="GO" id="GO:0006099">
    <property type="term" value="P:tricarboxylic acid cycle"/>
    <property type="evidence" value="ECO:0007669"/>
    <property type="project" value="UniProtKB-KW"/>
</dbReference>
<dbReference type="PANTHER" id="PTHR21631">
    <property type="entry name" value="ISOCITRATE LYASE/MALATE SYNTHASE"/>
    <property type="match status" value="1"/>
</dbReference>
<dbReference type="InterPro" id="IPR006254">
    <property type="entry name" value="Isocitrate_lyase"/>
</dbReference>
<comment type="caution">
    <text evidence="7">The sequence shown here is derived from an EMBL/GenBank/DDBJ whole genome shotgun (WGS) entry which is preliminary data.</text>
</comment>
<dbReference type="OMA" id="TVPHADF"/>
<dbReference type="GO" id="GO:0004451">
    <property type="term" value="F:isocitrate lyase activity"/>
    <property type="evidence" value="ECO:0007669"/>
    <property type="project" value="InterPro"/>
</dbReference>
<comment type="pathway">
    <text evidence="1">Carbohydrate metabolism; glyoxylate cycle; (S)-malate from isocitrate: step 1/2.</text>
</comment>
<keyword evidence="5 6" id="KW-0456">Lyase</keyword>
<organism evidence="7 8">
    <name type="scientific">Paramecium primaurelia</name>
    <dbReference type="NCBI Taxonomy" id="5886"/>
    <lineage>
        <taxon>Eukaryota</taxon>
        <taxon>Sar</taxon>
        <taxon>Alveolata</taxon>
        <taxon>Ciliophora</taxon>
        <taxon>Intramacronucleata</taxon>
        <taxon>Oligohymenophorea</taxon>
        <taxon>Peniculida</taxon>
        <taxon>Parameciidae</taxon>
        <taxon>Paramecium</taxon>
    </lineage>
</organism>
<evidence type="ECO:0000313" key="7">
    <source>
        <dbReference type="EMBL" id="CAD8079262.1"/>
    </source>
</evidence>
<dbReference type="InterPro" id="IPR039556">
    <property type="entry name" value="ICL/PEPM"/>
</dbReference>
<keyword evidence="4" id="KW-0816">Tricarboxylic acid cycle</keyword>
<protein>
    <recommendedName>
        <fullName evidence="2 6">Isocitrate lyase</fullName>
    </recommendedName>
</protein>
<evidence type="ECO:0000313" key="8">
    <source>
        <dbReference type="Proteomes" id="UP000688137"/>
    </source>
</evidence>
<sequence>MNRLSQLSGHYDEEQKLQQSIIELDNWFKSPRFNNVLRPYTAKQVAEVRGSIVPNQYSDFMARKFYNLMMDLKKSKGFSLACGALDTVQVINMSKYMTSIYVSGWQCSSSASTTNDPGPDFADYPYDTVPKKCDQLVKMQRFQDRRQQYERSLITAEQRKQKKPYDYLVPVICDADAGFGGTSSVMKLTKLFIESGAAGIHLEDQRPDLKKCGHMAGRVVTSTNTHVQKLIASRLQADMMGNELFIIARTDALGARFIETNVDLIDQPYILGLTKFHNKPCTYPEAGVFIIEQIIDKEKRIQATNQWLNQCEIGGIKKAKDLAKRLGFELDFDWEQCRNPDGFYALKSSVHYCAIRAKEYLKYADALWMETSTPDLKVAKELSDELQFELQNNKVLCYNCSPSFNWSKFGFSDSELKNFNSELGKLGYTWQFITLAGFHLNALQSERFSKDLSERYMLAYVEDIQRKEEKHNVDQLRHQKWSGAELIDHVMTIVNQSTLISSGEDSTEHQFDNK</sequence>
<dbReference type="Proteomes" id="UP000688137">
    <property type="component" value="Unassembled WGS sequence"/>
</dbReference>
<evidence type="ECO:0000256" key="6">
    <source>
        <dbReference type="PIRNR" id="PIRNR001362"/>
    </source>
</evidence>
<dbReference type="NCBIfam" id="TIGR01346">
    <property type="entry name" value="isocit_lyase"/>
    <property type="match status" value="1"/>
</dbReference>
<dbReference type="InterPro" id="IPR018523">
    <property type="entry name" value="Isocitrate_lyase_ph_CS"/>
</dbReference>
<dbReference type="GO" id="GO:0006097">
    <property type="term" value="P:glyoxylate cycle"/>
    <property type="evidence" value="ECO:0007669"/>
    <property type="project" value="UniProtKB-KW"/>
</dbReference>